<feature type="transmembrane region" description="Helical" evidence="7">
    <location>
        <begin position="129"/>
        <end position="150"/>
    </location>
</feature>
<feature type="domain" description="ABC transmembrane type-1" evidence="8">
    <location>
        <begin position="63"/>
        <end position="243"/>
    </location>
</feature>
<feature type="transmembrane region" description="Helical" evidence="7">
    <location>
        <begin position="70"/>
        <end position="94"/>
    </location>
</feature>
<dbReference type="AlphaFoldDB" id="A0A1M5RNP5"/>
<dbReference type="Pfam" id="PF00528">
    <property type="entry name" value="BPD_transp_1"/>
    <property type="match status" value="1"/>
</dbReference>
<keyword evidence="6 7" id="KW-0472">Membrane</keyword>
<keyword evidence="5 7" id="KW-1133">Transmembrane helix</keyword>
<dbReference type="GO" id="GO:0055085">
    <property type="term" value="P:transmembrane transport"/>
    <property type="evidence" value="ECO:0007669"/>
    <property type="project" value="InterPro"/>
</dbReference>
<reference evidence="9 10" key="1">
    <citation type="submission" date="2016-11" db="EMBL/GenBank/DDBJ databases">
        <authorList>
            <person name="Jaros S."/>
            <person name="Januszkiewicz K."/>
            <person name="Wedrychowicz H."/>
        </authorList>
    </citation>
    <scope>NUCLEOTIDE SEQUENCE [LARGE SCALE GENOMIC DNA]</scope>
    <source>
        <strain evidence="9 10">GAS242</strain>
    </source>
</reference>
<gene>
    <name evidence="9" type="ORF">SAMN05444169_6672</name>
</gene>
<dbReference type="OrthoDB" id="9792509at2"/>
<keyword evidence="3" id="KW-1003">Cell membrane</keyword>
<evidence type="ECO:0000256" key="4">
    <source>
        <dbReference type="ARBA" id="ARBA00022692"/>
    </source>
</evidence>
<feature type="transmembrane region" description="Helical" evidence="7">
    <location>
        <begin position="101"/>
        <end position="123"/>
    </location>
</feature>
<proteinExistence type="inferred from homology"/>
<dbReference type="InterPro" id="IPR000515">
    <property type="entry name" value="MetI-like"/>
</dbReference>
<dbReference type="Proteomes" id="UP000190675">
    <property type="component" value="Chromosome I"/>
</dbReference>
<evidence type="ECO:0000313" key="10">
    <source>
        <dbReference type="Proteomes" id="UP000190675"/>
    </source>
</evidence>
<evidence type="ECO:0000256" key="7">
    <source>
        <dbReference type="RuleBase" id="RU363032"/>
    </source>
</evidence>
<accession>A0A1M5RNP5</accession>
<dbReference type="EMBL" id="LT670818">
    <property type="protein sequence ID" value="SHH27924.1"/>
    <property type="molecule type" value="Genomic_DNA"/>
</dbReference>
<name>A0A1M5RNP5_9BRAD</name>
<dbReference type="PANTHER" id="PTHR30151">
    <property type="entry name" value="ALKANE SULFONATE ABC TRANSPORTER-RELATED, MEMBRANE SUBUNIT"/>
    <property type="match status" value="1"/>
</dbReference>
<sequence length="263" mass="28397">MIAIRKLLASHRLQSVLLALAVLAVWQGACRLFDISPLVLPSPDEIAGRLYTLVASGTIWPHLWATLVEILSGFVFGVLAGLVIGAMISLIPVVERLVYPYLVALQTLPKVAIAPLFIIWFGYGLTSKVVITALVCFFPILVSVVAGFHATDRDQLDMMKAFGATSWQTLVRLRIPSTLVLIFAGLEIAAVLAVIGAIVGEFVGAQVGLGYLIIALNFNLDIAGVFAVLIVLSAIGLVMHGVTRVAARRYIFWIRRNEAPVLV</sequence>
<dbReference type="SUPFAM" id="SSF161098">
    <property type="entry name" value="MetI-like"/>
    <property type="match status" value="1"/>
</dbReference>
<keyword evidence="2 7" id="KW-0813">Transport</keyword>
<evidence type="ECO:0000256" key="3">
    <source>
        <dbReference type="ARBA" id="ARBA00022475"/>
    </source>
</evidence>
<dbReference type="RefSeq" id="WP_079569648.1">
    <property type="nucleotide sequence ID" value="NZ_LT670818.1"/>
</dbReference>
<evidence type="ECO:0000256" key="6">
    <source>
        <dbReference type="ARBA" id="ARBA00023136"/>
    </source>
</evidence>
<comment type="similarity">
    <text evidence="7">Belongs to the binding-protein-dependent transport system permease family.</text>
</comment>
<dbReference type="PANTHER" id="PTHR30151:SF20">
    <property type="entry name" value="ABC TRANSPORTER PERMEASE PROTEIN HI_0355-RELATED"/>
    <property type="match status" value="1"/>
</dbReference>
<organism evidence="9 10">
    <name type="scientific">Bradyrhizobium erythrophlei</name>
    <dbReference type="NCBI Taxonomy" id="1437360"/>
    <lineage>
        <taxon>Bacteria</taxon>
        <taxon>Pseudomonadati</taxon>
        <taxon>Pseudomonadota</taxon>
        <taxon>Alphaproteobacteria</taxon>
        <taxon>Hyphomicrobiales</taxon>
        <taxon>Nitrobacteraceae</taxon>
        <taxon>Bradyrhizobium</taxon>
    </lineage>
</organism>
<dbReference type="Gene3D" id="1.10.3720.10">
    <property type="entry name" value="MetI-like"/>
    <property type="match status" value="1"/>
</dbReference>
<dbReference type="PROSITE" id="PS50928">
    <property type="entry name" value="ABC_TM1"/>
    <property type="match status" value="1"/>
</dbReference>
<dbReference type="GO" id="GO:0005886">
    <property type="term" value="C:plasma membrane"/>
    <property type="evidence" value="ECO:0007669"/>
    <property type="project" value="UniProtKB-SubCell"/>
</dbReference>
<protein>
    <submittedName>
        <fullName evidence="9">NitT/TauT family transport system permease protein</fullName>
    </submittedName>
</protein>
<comment type="subcellular location">
    <subcellularLocation>
        <location evidence="1 7">Cell membrane</location>
        <topology evidence="1 7">Multi-pass membrane protein</topology>
    </subcellularLocation>
</comment>
<keyword evidence="4 7" id="KW-0812">Transmembrane</keyword>
<feature type="transmembrane region" description="Helical" evidence="7">
    <location>
        <begin position="211"/>
        <end position="239"/>
    </location>
</feature>
<dbReference type="CDD" id="cd06261">
    <property type="entry name" value="TM_PBP2"/>
    <property type="match status" value="1"/>
</dbReference>
<dbReference type="InterPro" id="IPR035906">
    <property type="entry name" value="MetI-like_sf"/>
</dbReference>
<evidence type="ECO:0000256" key="2">
    <source>
        <dbReference type="ARBA" id="ARBA00022448"/>
    </source>
</evidence>
<evidence type="ECO:0000259" key="8">
    <source>
        <dbReference type="PROSITE" id="PS50928"/>
    </source>
</evidence>
<feature type="transmembrane region" description="Helical" evidence="7">
    <location>
        <begin position="179"/>
        <end position="199"/>
    </location>
</feature>
<evidence type="ECO:0000256" key="5">
    <source>
        <dbReference type="ARBA" id="ARBA00022989"/>
    </source>
</evidence>
<evidence type="ECO:0000313" key="9">
    <source>
        <dbReference type="EMBL" id="SHH27924.1"/>
    </source>
</evidence>
<evidence type="ECO:0000256" key="1">
    <source>
        <dbReference type="ARBA" id="ARBA00004651"/>
    </source>
</evidence>